<feature type="transmembrane region" description="Helical" evidence="7">
    <location>
        <begin position="284"/>
        <end position="301"/>
    </location>
</feature>
<dbReference type="GO" id="GO:0022857">
    <property type="term" value="F:transmembrane transporter activity"/>
    <property type="evidence" value="ECO:0007669"/>
    <property type="project" value="InterPro"/>
</dbReference>
<organism evidence="9 10">
    <name type="scientific">Sporolactobacillus shoreae</name>
    <dbReference type="NCBI Taxonomy" id="1465501"/>
    <lineage>
        <taxon>Bacteria</taxon>
        <taxon>Bacillati</taxon>
        <taxon>Bacillota</taxon>
        <taxon>Bacilli</taxon>
        <taxon>Bacillales</taxon>
        <taxon>Sporolactobacillaceae</taxon>
        <taxon>Sporolactobacillus</taxon>
    </lineage>
</organism>
<evidence type="ECO:0000256" key="6">
    <source>
        <dbReference type="ARBA" id="ARBA00023136"/>
    </source>
</evidence>
<dbReference type="PANTHER" id="PTHR23513">
    <property type="entry name" value="INTEGRAL MEMBRANE EFFLUX PROTEIN-RELATED"/>
    <property type="match status" value="1"/>
</dbReference>
<feature type="transmembrane region" description="Helical" evidence="7">
    <location>
        <begin position="84"/>
        <end position="111"/>
    </location>
</feature>
<evidence type="ECO:0000256" key="2">
    <source>
        <dbReference type="ARBA" id="ARBA00022448"/>
    </source>
</evidence>
<comment type="subcellular location">
    <subcellularLocation>
        <location evidence="1">Cell membrane</location>
        <topology evidence="1">Multi-pass membrane protein</topology>
    </subcellularLocation>
</comment>
<feature type="domain" description="Major facilitator superfamily (MFS) profile" evidence="8">
    <location>
        <begin position="219"/>
        <end position="414"/>
    </location>
</feature>
<feature type="transmembrane region" description="Helical" evidence="7">
    <location>
        <begin position="344"/>
        <end position="367"/>
    </location>
</feature>
<dbReference type="GO" id="GO:0005886">
    <property type="term" value="C:plasma membrane"/>
    <property type="evidence" value="ECO:0007669"/>
    <property type="project" value="UniProtKB-SubCell"/>
</dbReference>
<sequence length="414" mass="44463">MASLYQNKNFVLLFSGRLISNMGDSLYYIAAMWLAYDLGGSSFYSGLAGFLTLLPEFFSFLAGPIVDRVVLKKVLIVPNLVQGILVLLVPLLYLLHLLTVTGVLVIMPLIAMFDLFPFPAENALIPKLISEKYLVKANSAMSFAYQGTDLVFSSLGGILIAVIGAVSLYFIDSVTFFIAALLFALLRLGKSASLQKPEGKSPSYWADLSEGLQFVLHPLILKMLFPFLISNFVLSGVLAIFPAFSKQIGGPAVYGILMSSYTAGFLAGTLLSGFVSQKFSMGKAVIYGYGCSGIMWILMDLAAPHSVPLACIFLAMANIPVGATNILFSSFFQIVPPSNMIGRVAAVTESLIAAAMPLGSLAGGVLASWTGTHAIIISQGVVIILIAVYWLLTKKLRQLPDIDHLSTQLLGMDS</sequence>
<feature type="transmembrane region" description="Helical" evidence="7">
    <location>
        <begin position="224"/>
        <end position="245"/>
    </location>
</feature>
<evidence type="ECO:0000256" key="1">
    <source>
        <dbReference type="ARBA" id="ARBA00004651"/>
    </source>
</evidence>
<dbReference type="AlphaFoldDB" id="A0A4Z0GMA4"/>
<evidence type="ECO:0000256" key="7">
    <source>
        <dbReference type="SAM" id="Phobius"/>
    </source>
</evidence>
<keyword evidence="2" id="KW-0813">Transport</keyword>
<proteinExistence type="predicted"/>
<evidence type="ECO:0000259" key="8">
    <source>
        <dbReference type="PROSITE" id="PS50850"/>
    </source>
</evidence>
<name>A0A4Z0GMA4_9BACL</name>
<dbReference type="OrthoDB" id="2287060at2"/>
<feature type="transmembrane region" description="Helical" evidence="7">
    <location>
        <begin position="42"/>
        <end position="63"/>
    </location>
</feature>
<evidence type="ECO:0000256" key="3">
    <source>
        <dbReference type="ARBA" id="ARBA00022475"/>
    </source>
</evidence>
<accession>A0A4Z0GMA4</accession>
<keyword evidence="5 7" id="KW-1133">Transmembrane helix</keyword>
<evidence type="ECO:0000256" key="5">
    <source>
        <dbReference type="ARBA" id="ARBA00022989"/>
    </source>
</evidence>
<keyword evidence="10" id="KW-1185">Reference proteome</keyword>
<feature type="transmembrane region" description="Helical" evidence="7">
    <location>
        <begin position="307"/>
        <end position="332"/>
    </location>
</feature>
<keyword evidence="6 7" id="KW-0472">Membrane</keyword>
<protein>
    <submittedName>
        <fullName evidence="9">MFS transporter</fullName>
    </submittedName>
</protein>
<feature type="transmembrane region" description="Helical" evidence="7">
    <location>
        <begin position="12"/>
        <end position="36"/>
    </location>
</feature>
<dbReference type="InterPro" id="IPR036259">
    <property type="entry name" value="MFS_trans_sf"/>
</dbReference>
<feature type="transmembrane region" description="Helical" evidence="7">
    <location>
        <begin position="251"/>
        <end position="272"/>
    </location>
</feature>
<evidence type="ECO:0000313" key="10">
    <source>
        <dbReference type="Proteomes" id="UP000298347"/>
    </source>
</evidence>
<keyword evidence="3" id="KW-1003">Cell membrane</keyword>
<dbReference type="SUPFAM" id="SSF103473">
    <property type="entry name" value="MFS general substrate transporter"/>
    <property type="match status" value="1"/>
</dbReference>
<evidence type="ECO:0000256" key="4">
    <source>
        <dbReference type="ARBA" id="ARBA00022692"/>
    </source>
</evidence>
<dbReference type="Proteomes" id="UP000298347">
    <property type="component" value="Unassembled WGS sequence"/>
</dbReference>
<dbReference type="CDD" id="cd06173">
    <property type="entry name" value="MFS_MefA_like"/>
    <property type="match status" value="1"/>
</dbReference>
<dbReference type="EMBL" id="SRJD01000012">
    <property type="protein sequence ID" value="TGA97642.1"/>
    <property type="molecule type" value="Genomic_DNA"/>
</dbReference>
<comment type="caution">
    <text evidence="9">The sequence shown here is derived from an EMBL/GenBank/DDBJ whole genome shotgun (WGS) entry which is preliminary data.</text>
</comment>
<dbReference type="PANTHER" id="PTHR23513:SF6">
    <property type="entry name" value="MAJOR FACILITATOR SUPERFAMILY ASSOCIATED DOMAIN-CONTAINING PROTEIN"/>
    <property type="match status" value="1"/>
</dbReference>
<dbReference type="Gene3D" id="1.20.1250.20">
    <property type="entry name" value="MFS general substrate transporter like domains"/>
    <property type="match status" value="1"/>
</dbReference>
<dbReference type="Pfam" id="PF05977">
    <property type="entry name" value="MFS_3"/>
    <property type="match status" value="1"/>
</dbReference>
<keyword evidence="4 7" id="KW-0812">Transmembrane</keyword>
<dbReference type="RefSeq" id="WP_135348852.1">
    <property type="nucleotide sequence ID" value="NZ_SRJD01000012.1"/>
</dbReference>
<dbReference type="InterPro" id="IPR020846">
    <property type="entry name" value="MFS_dom"/>
</dbReference>
<reference evidence="9 10" key="1">
    <citation type="journal article" date="2015" name="Int. J. Syst. Evol. Microbiol.">
        <title>Sporolactobacillus shoreae sp. nov. and Sporolactobacillus spathodeae sp. nov., two spore-forming lactic acid bacteria isolated from tree barks in Thailand.</title>
        <authorList>
            <person name="Thamacharoensuk T."/>
            <person name="Kitahara M."/>
            <person name="Ohkuma M."/>
            <person name="Thongchul N."/>
            <person name="Tanasupawat S."/>
        </authorList>
    </citation>
    <scope>NUCLEOTIDE SEQUENCE [LARGE SCALE GENOMIC DNA]</scope>
    <source>
        <strain evidence="9 10">BK92</strain>
    </source>
</reference>
<dbReference type="PROSITE" id="PS50850">
    <property type="entry name" value="MFS"/>
    <property type="match status" value="1"/>
</dbReference>
<feature type="transmembrane region" description="Helical" evidence="7">
    <location>
        <begin position="373"/>
        <end position="392"/>
    </location>
</feature>
<evidence type="ECO:0000313" key="9">
    <source>
        <dbReference type="EMBL" id="TGA97642.1"/>
    </source>
</evidence>
<feature type="transmembrane region" description="Helical" evidence="7">
    <location>
        <begin position="158"/>
        <end position="186"/>
    </location>
</feature>
<dbReference type="InterPro" id="IPR010290">
    <property type="entry name" value="TM_effector"/>
</dbReference>
<gene>
    <name evidence="9" type="ORF">E4665_11060</name>
</gene>